<keyword evidence="3 6" id="KW-0812">Transmembrane</keyword>
<evidence type="ECO:0000313" key="8">
    <source>
        <dbReference type="EMBL" id="KAK9702410.1"/>
    </source>
</evidence>
<feature type="transmembrane region" description="Helical" evidence="6">
    <location>
        <begin position="290"/>
        <end position="310"/>
    </location>
</feature>
<comment type="subcellular location">
    <subcellularLocation>
        <location evidence="1 6">Membrane</location>
        <topology evidence="1 6">Multi-pass membrane protein</topology>
    </subcellularLocation>
</comment>
<evidence type="ECO:0000256" key="2">
    <source>
        <dbReference type="ARBA" id="ARBA00009671"/>
    </source>
</evidence>
<dbReference type="AlphaFoldDB" id="A0AAW1JGM6"/>
<feature type="transmembrane region" description="Helical" evidence="6">
    <location>
        <begin position="258"/>
        <end position="284"/>
    </location>
</feature>
<keyword evidence="9" id="KW-1185">Reference proteome</keyword>
<keyword evidence="5 6" id="KW-0472">Membrane</keyword>
<gene>
    <name evidence="8" type="ORF">QE152_g29970</name>
</gene>
<dbReference type="InterPro" id="IPR007632">
    <property type="entry name" value="Anoctamin"/>
</dbReference>
<evidence type="ECO:0000259" key="7">
    <source>
        <dbReference type="Pfam" id="PF04547"/>
    </source>
</evidence>
<comment type="caution">
    <text evidence="6">Lacks conserved residue(s) required for the propagation of feature annotation.</text>
</comment>
<evidence type="ECO:0000256" key="3">
    <source>
        <dbReference type="ARBA" id="ARBA00022692"/>
    </source>
</evidence>
<protein>
    <recommendedName>
        <fullName evidence="6">Anoctamin</fullName>
    </recommendedName>
</protein>
<organism evidence="8 9">
    <name type="scientific">Popillia japonica</name>
    <name type="common">Japanese beetle</name>
    <dbReference type="NCBI Taxonomy" id="7064"/>
    <lineage>
        <taxon>Eukaryota</taxon>
        <taxon>Metazoa</taxon>
        <taxon>Ecdysozoa</taxon>
        <taxon>Arthropoda</taxon>
        <taxon>Hexapoda</taxon>
        <taxon>Insecta</taxon>
        <taxon>Pterygota</taxon>
        <taxon>Neoptera</taxon>
        <taxon>Endopterygota</taxon>
        <taxon>Coleoptera</taxon>
        <taxon>Polyphaga</taxon>
        <taxon>Scarabaeiformia</taxon>
        <taxon>Scarabaeidae</taxon>
        <taxon>Rutelinae</taxon>
        <taxon>Popillia</taxon>
    </lineage>
</organism>
<dbReference type="PANTHER" id="PTHR12308">
    <property type="entry name" value="ANOCTAMIN"/>
    <property type="match status" value="1"/>
</dbReference>
<evidence type="ECO:0000256" key="1">
    <source>
        <dbReference type="ARBA" id="ARBA00004141"/>
    </source>
</evidence>
<comment type="caution">
    <text evidence="8">The sequence shown here is derived from an EMBL/GenBank/DDBJ whole genome shotgun (WGS) entry which is preliminary data.</text>
</comment>
<dbReference type="Pfam" id="PF04547">
    <property type="entry name" value="Anoctamin"/>
    <property type="match status" value="1"/>
</dbReference>
<dbReference type="GO" id="GO:0005254">
    <property type="term" value="F:chloride channel activity"/>
    <property type="evidence" value="ECO:0007669"/>
    <property type="project" value="TreeGrafter"/>
</dbReference>
<dbReference type="GO" id="GO:0005886">
    <property type="term" value="C:plasma membrane"/>
    <property type="evidence" value="ECO:0007669"/>
    <property type="project" value="TreeGrafter"/>
</dbReference>
<evidence type="ECO:0000256" key="4">
    <source>
        <dbReference type="ARBA" id="ARBA00022989"/>
    </source>
</evidence>
<name>A0AAW1JGM6_POPJA</name>
<dbReference type="Proteomes" id="UP001458880">
    <property type="component" value="Unassembled WGS sequence"/>
</dbReference>
<dbReference type="EMBL" id="JASPKY010000393">
    <property type="protein sequence ID" value="KAK9702410.1"/>
    <property type="molecule type" value="Genomic_DNA"/>
</dbReference>
<evidence type="ECO:0000313" key="9">
    <source>
        <dbReference type="Proteomes" id="UP001458880"/>
    </source>
</evidence>
<dbReference type="InterPro" id="IPR049452">
    <property type="entry name" value="Anoctamin_TM"/>
</dbReference>
<proteinExistence type="inferred from homology"/>
<accession>A0AAW1JGM6</accession>
<reference evidence="8 9" key="1">
    <citation type="journal article" date="2024" name="BMC Genomics">
        <title>De novo assembly and annotation of Popillia japonica's genome with initial clues to its potential as an invasive pest.</title>
        <authorList>
            <person name="Cucini C."/>
            <person name="Boschi S."/>
            <person name="Funari R."/>
            <person name="Cardaioli E."/>
            <person name="Iannotti N."/>
            <person name="Marturano G."/>
            <person name="Paoli F."/>
            <person name="Bruttini M."/>
            <person name="Carapelli A."/>
            <person name="Frati F."/>
            <person name="Nardi F."/>
        </authorList>
    </citation>
    <scope>NUCLEOTIDE SEQUENCE [LARGE SCALE GENOMIC DNA]</scope>
    <source>
        <strain evidence="8">DMR45628</strain>
    </source>
</reference>
<sequence>MNVRRAESVPVGLNNLDHSYGKPYIDKLWRIHEVLDTLRGHMSKQSLNVELSEMTEENGEEPAVLPPTYLVLQLNPDTPSSALKCALKWLVDKIKGQRRDGGAELVLLKQPTRDNEPLYLHVSASRIKFLEAAEEMEMVKMDIHGKMREFSVAQLEEFLPDGMLVEDLLTLSERQMIVMHELDNIRALAEDDHIPGYPSYTLYEGQSIMNVCQDCNIIFKIYSLHDREELKKLGRKWYLSVFRKQPFEEIRMYFGEAIALYFTFLGFYTTALIIPMTLGFLQLLLSTETVAFFCIFNVVWMTVFLEKLLLNTGINMKSSGVRRLAEFSSLRPEMKHFTSNV</sequence>
<evidence type="ECO:0000256" key="6">
    <source>
        <dbReference type="RuleBase" id="RU280814"/>
    </source>
</evidence>
<comment type="similarity">
    <text evidence="2 6">Belongs to the anoctamin family.</text>
</comment>
<feature type="domain" description="Anoctamin transmembrane" evidence="7">
    <location>
        <begin position="250"/>
        <end position="306"/>
    </location>
</feature>
<evidence type="ECO:0000256" key="5">
    <source>
        <dbReference type="ARBA" id="ARBA00023136"/>
    </source>
</evidence>
<dbReference type="PANTHER" id="PTHR12308:SF74">
    <property type="entry name" value="ANOCTAMIN"/>
    <property type="match status" value="1"/>
</dbReference>
<keyword evidence="4 6" id="KW-1133">Transmembrane helix</keyword>